<accession>W9RGG1</accession>
<evidence type="ECO:0000256" key="1">
    <source>
        <dbReference type="SAM" id="MobiDB-lite"/>
    </source>
</evidence>
<sequence>MIPRRSSAFEIPPAIPTRDPVGPREPSQVASRSRRPLREPSQSLRPPLEPSQASSQSCRNVAFACIMAR</sequence>
<dbReference type="EMBL" id="KE345018">
    <property type="protein sequence ID" value="EXB89954.1"/>
    <property type="molecule type" value="Genomic_DNA"/>
</dbReference>
<dbReference type="AlphaFoldDB" id="W9RGG1"/>
<feature type="region of interest" description="Disordered" evidence="1">
    <location>
        <begin position="1"/>
        <end position="57"/>
    </location>
</feature>
<dbReference type="Proteomes" id="UP000030645">
    <property type="component" value="Unassembled WGS sequence"/>
</dbReference>
<evidence type="ECO:0000313" key="3">
    <source>
        <dbReference type="Proteomes" id="UP000030645"/>
    </source>
</evidence>
<protein>
    <submittedName>
        <fullName evidence="2">Uncharacterized protein</fullName>
    </submittedName>
</protein>
<proteinExistence type="predicted"/>
<evidence type="ECO:0000313" key="2">
    <source>
        <dbReference type="EMBL" id="EXB89954.1"/>
    </source>
</evidence>
<reference evidence="3" key="1">
    <citation type="submission" date="2013-01" db="EMBL/GenBank/DDBJ databases">
        <title>Draft Genome Sequence of a Mulberry Tree, Morus notabilis C.K. Schneid.</title>
        <authorList>
            <person name="He N."/>
            <person name="Zhao S."/>
        </authorList>
    </citation>
    <scope>NUCLEOTIDE SEQUENCE</scope>
</reference>
<organism evidence="2 3">
    <name type="scientific">Morus notabilis</name>
    <dbReference type="NCBI Taxonomy" id="981085"/>
    <lineage>
        <taxon>Eukaryota</taxon>
        <taxon>Viridiplantae</taxon>
        <taxon>Streptophyta</taxon>
        <taxon>Embryophyta</taxon>
        <taxon>Tracheophyta</taxon>
        <taxon>Spermatophyta</taxon>
        <taxon>Magnoliopsida</taxon>
        <taxon>eudicotyledons</taxon>
        <taxon>Gunneridae</taxon>
        <taxon>Pentapetalae</taxon>
        <taxon>rosids</taxon>
        <taxon>fabids</taxon>
        <taxon>Rosales</taxon>
        <taxon>Moraceae</taxon>
        <taxon>Moreae</taxon>
        <taxon>Morus</taxon>
    </lineage>
</organism>
<gene>
    <name evidence="2" type="ORF">L484_023606</name>
</gene>
<keyword evidence="3" id="KW-1185">Reference proteome</keyword>
<name>W9RGG1_9ROSA</name>